<feature type="region of interest" description="Disordered" evidence="1">
    <location>
        <begin position="166"/>
        <end position="221"/>
    </location>
</feature>
<comment type="caution">
    <text evidence="3">The sequence shown here is derived from an EMBL/GenBank/DDBJ whole genome shotgun (WGS) entry which is preliminary data.</text>
</comment>
<evidence type="ECO:0000313" key="4">
    <source>
        <dbReference type="Proteomes" id="UP001392437"/>
    </source>
</evidence>
<evidence type="ECO:0000313" key="3">
    <source>
        <dbReference type="EMBL" id="KAK8115134.1"/>
    </source>
</evidence>
<feature type="chain" id="PRO_5043519482" evidence="2">
    <location>
        <begin position="19"/>
        <end position="244"/>
    </location>
</feature>
<protein>
    <submittedName>
        <fullName evidence="3">Uncharacterized protein</fullName>
    </submittedName>
</protein>
<dbReference type="AlphaFoldDB" id="A0AAW0QXP9"/>
<reference evidence="3 4" key="1">
    <citation type="submission" date="2023-01" db="EMBL/GenBank/DDBJ databases">
        <title>Analysis of 21 Apiospora genomes using comparative genomics revels a genus with tremendous synthesis potential of carbohydrate active enzymes and secondary metabolites.</title>
        <authorList>
            <person name="Sorensen T."/>
        </authorList>
    </citation>
    <scope>NUCLEOTIDE SEQUENCE [LARGE SCALE GENOMIC DNA]</scope>
    <source>
        <strain evidence="3 4">CBS 117206</strain>
    </source>
</reference>
<proteinExistence type="predicted"/>
<organism evidence="3 4">
    <name type="scientific">Apiospora kogelbergensis</name>
    <dbReference type="NCBI Taxonomy" id="1337665"/>
    <lineage>
        <taxon>Eukaryota</taxon>
        <taxon>Fungi</taxon>
        <taxon>Dikarya</taxon>
        <taxon>Ascomycota</taxon>
        <taxon>Pezizomycotina</taxon>
        <taxon>Sordariomycetes</taxon>
        <taxon>Xylariomycetidae</taxon>
        <taxon>Amphisphaeriales</taxon>
        <taxon>Apiosporaceae</taxon>
        <taxon>Apiospora</taxon>
    </lineage>
</organism>
<feature type="signal peptide" evidence="2">
    <location>
        <begin position="1"/>
        <end position="18"/>
    </location>
</feature>
<sequence length="244" mass="25765">MHSSQAYLSLFFILGVIATRDALEVLPFGDSSHCASPAALRTQPIPLSENSCLIDVDWTSFRVSSPFPKKCTNGRDMYLAVYRRPLCRDMTGFWREGDRSADFDGACVSSSNNTGAAVSRDSVALICRKGGGDDGPPDGTEFEHLWTRTSLINNGLPYSTFLPTLSSSSTTPPLAPTTTTSSAPLSATVASSSSPLPSESSRPSDPNSSSESGPGNSSGTTGLPVWPLGPYAAVFFMGLLVLLL</sequence>
<keyword evidence="4" id="KW-1185">Reference proteome</keyword>
<name>A0AAW0QXP9_9PEZI</name>
<dbReference type="Proteomes" id="UP001392437">
    <property type="component" value="Unassembled WGS sequence"/>
</dbReference>
<evidence type="ECO:0000256" key="1">
    <source>
        <dbReference type="SAM" id="MobiDB-lite"/>
    </source>
</evidence>
<evidence type="ECO:0000256" key="2">
    <source>
        <dbReference type="SAM" id="SignalP"/>
    </source>
</evidence>
<accession>A0AAW0QXP9</accession>
<keyword evidence="2" id="KW-0732">Signal</keyword>
<gene>
    <name evidence="3" type="ORF">PG999_007203</name>
</gene>
<dbReference type="EMBL" id="JAQQWP010000006">
    <property type="protein sequence ID" value="KAK8115134.1"/>
    <property type="molecule type" value="Genomic_DNA"/>
</dbReference>